<protein>
    <submittedName>
        <fullName evidence="1">Uncharacterized protein</fullName>
    </submittedName>
</protein>
<reference evidence="1 2" key="1">
    <citation type="journal article" date="2012" name="Eukaryot. Cell">
        <title>Genome sequence of the fungus Glarea lozoyensis: the first genome sequence of a species from the Helotiaceae family.</title>
        <authorList>
            <person name="Youssar L."/>
            <person name="Gruening B.A."/>
            <person name="Erxleben A."/>
            <person name="Guenther S."/>
            <person name="Huettel W."/>
        </authorList>
    </citation>
    <scope>NUCLEOTIDE SEQUENCE [LARGE SCALE GENOMIC DNA]</scope>
    <source>
        <strain evidence="2">ATCC 74030 / MF5533</strain>
    </source>
</reference>
<gene>
    <name evidence="1" type="ORF">M7I_6754</name>
</gene>
<evidence type="ECO:0000313" key="2">
    <source>
        <dbReference type="Proteomes" id="UP000005446"/>
    </source>
</evidence>
<sequence>MAKVLPPSNHETTNPGRHVLLTVKTMVRIGEFDLQPTVTVPILREFELNHEIFLFWKSEGVLGRCYIEVCHARRVYVGKKAIYPLCTGTL</sequence>
<dbReference type="Proteomes" id="UP000005446">
    <property type="component" value="Unassembled WGS sequence"/>
</dbReference>
<evidence type="ECO:0000313" key="1">
    <source>
        <dbReference type="EMBL" id="EHK97488.1"/>
    </source>
</evidence>
<name>H0EVF6_GLAL7</name>
<keyword evidence="2" id="KW-1185">Reference proteome</keyword>
<dbReference type="AlphaFoldDB" id="H0EVF6"/>
<dbReference type="InParanoid" id="H0EVF6"/>
<accession>H0EVF6</accession>
<proteinExistence type="predicted"/>
<organism evidence="1 2">
    <name type="scientific">Glarea lozoyensis (strain ATCC 74030 / MF5533)</name>
    <dbReference type="NCBI Taxonomy" id="1104152"/>
    <lineage>
        <taxon>Eukaryota</taxon>
        <taxon>Fungi</taxon>
        <taxon>Dikarya</taxon>
        <taxon>Ascomycota</taxon>
        <taxon>Pezizomycotina</taxon>
        <taxon>Leotiomycetes</taxon>
        <taxon>Helotiales</taxon>
        <taxon>Helotiaceae</taxon>
        <taxon>Glarea</taxon>
    </lineage>
</organism>
<dbReference type="EMBL" id="AGUE01000192">
    <property type="protein sequence ID" value="EHK97488.1"/>
    <property type="molecule type" value="Genomic_DNA"/>
</dbReference>
<dbReference type="HOGENOM" id="CLU_2441056_0_0_1"/>
<comment type="caution">
    <text evidence="1">The sequence shown here is derived from an EMBL/GenBank/DDBJ whole genome shotgun (WGS) entry which is preliminary data.</text>
</comment>